<evidence type="ECO:0000313" key="3">
    <source>
        <dbReference type="Proteomes" id="UP000499080"/>
    </source>
</evidence>
<accession>A0A4Y2QMV9</accession>
<comment type="caution">
    <text evidence="2">The sequence shown here is derived from an EMBL/GenBank/DDBJ whole genome shotgun (WGS) entry which is preliminary data.</text>
</comment>
<name>A0A4Y2QMV9_ARAVE</name>
<feature type="region of interest" description="Disordered" evidence="1">
    <location>
        <begin position="27"/>
        <end position="64"/>
    </location>
</feature>
<dbReference type="Proteomes" id="UP000499080">
    <property type="component" value="Unassembled WGS sequence"/>
</dbReference>
<proteinExistence type="predicted"/>
<reference evidence="2 3" key="1">
    <citation type="journal article" date="2019" name="Sci. Rep.">
        <title>Orb-weaving spider Araneus ventricosus genome elucidates the spidroin gene catalogue.</title>
        <authorList>
            <person name="Kono N."/>
            <person name="Nakamura H."/>
            <person name="Ohtoshi R."/>
            <person name="Moran D.A.P."/>
            <person name="Shinohara A."/>
            <person name="Yoshida Y."/>
            <person name="Fujiwara M."/>
            <person name="Mori M."/>
            <person name="Tomita M."/>
            <person name="Arakawa K."/>
        </authorList>
    </citation>
    <scope>NUCLEOTIDE SEQUENCE [LARGE SCALE GENOMIC DNA]</scope>
</reference>
<dbReference type="EMBL" id="BGPR01014302">
    <property type="protein sequence ID" value="GBN64618.1"/>
    <property type="molecule type" value="Genomic_DNA"/>
</dbReference>
<keyword evidence="3" id="KW-1185">Reference proteome</keyword>
<evidence type="ECO:0000313" key="2">
    <source>
        <dbReference type="EMBL" id="GBN64618.1"/>
    </source>
</evidence>
<gene>
    <name evidence="2" type="ORF">AVEN_156681-2_1</name>
</gene>
<dbReference type="AlphaFoldDB" id="A0A4Y2QMV9"/>
<sequence length="64" mass="7072">IKVGKFVAVEEFDIICCPQKGPGLRLPYEIGRASGPTAPPTMEPNKGRQPPDSGHFQPRRLPWC</sequence>
<protein>
    <submittedName>
        <fullName evidence="2">Uncharacterized protein</fullName>
    </submittedName>
</protein>
<feature type="non-terminal residue" evidence="2">
    <location>
        <position position="1"/>
    </location>
</feature>
<evidence type="ECO:0000256" key="1">
    <source>
        <dbReference type="SAM" id="MobiDB-lite"/>
    </source>
</evidence>
<organism evidence="2 3">
    <name type="scientific">Araneus ventricosus</name>
    <name type="common">Orbweaver spider</name>
    <name type="synonym">Epeira ventricosa</name>
    <dbReference type="NCBI Taxonomy" id="182803"/>
    <lineage>
        <taxon>Eukaryota</taxon>
        <taxon>Metazoa</taxon>
        <taxon>Ecdysozoa</taxon>
        <taxon>Arthropoda</taxon>
        <taxon>Chelicerata</taxon>
        <taxon>Arachnida</taxon>
        <taxon>Araneae</taxon>
        <taxon>Araneomorphae</taxon>
        <taxon>Entelegynae</taxon>
        <taxon>Araneoidea</taxon>
        <taxon>Araneidae</taxon>
        <taxon>Araneus</taxon>
    </lineage>
</organism>